<feature type="compositionally biased region" description="Basic and acidic residues" evidence="1">
    <location>
        <begin position="105"/>
        <end position="127"/>
    </location>
</feature>
<protein>
    <submittedName>
        <fullName evidence="3">Uncharacterized protein</fullName>
    </submittedName>
</protein>
<dbReference type="GeneID" id="68294362"/>
<reference evidence="3 4" key="1">
    <citation type="submission" date="2021-01" db="EMBL/GenBank/DDBJ databases">
        <title>Cercospora kikuchii MAFF 305040 whole genome shotgun sequence.</title>
        <authorList>
            <person name="Kashiwa T."/>
            <person name="Suzuki T."/>
        </authorList>
    </citation>
    <scope>NUCLEOTIDE SEQUENCE [LARGE SCALE GENOMIC DNA]</scope>
    <source>
        <strain evidence="3 4">MAFF 305040</strain>
    </source>
</reference>
<evidence type="ECO:0000313" key="3">
    <source>
        <dbReference type="EMBL" id="GIZ45629.1"/>
    </source>
</evidence>
<evidence type="ECO:0000313" key="4">
    <source>
        <dbReference type="Proteomes" id="UP000825890"/>
    </source>
</evidence>
<proteinExistence type="predicted"/>
<dbReference type="AlphaFoldDB" id="A0A9P3FJM2"/>
<feature type="region of interest" description="Disordered" evidence="1">
    <location>
        <begin position="372"/>
        <end position="414"/>
    </location>
</feature>
<feature type="signal peptide" evidence="2">
    <location>
        <begin position="1"/>
        <end position="15"/>
    </location>
</feature>
<feature type="chain" id="PRO_5040236311" evidence="2">
    <location>
        <begin position="16"/>
        <end position="414"/>
    </location>
</feature>
<feature type="region of interest" description="Disordered" evidence="1">
    <location>
        <begin position="103"/>
        <end position="127"/>
    </location>
</feature>
<feature type="region of interest" description="Disordered" evidence="1">
    <location>
        <begin position="212"/>
        <end position="233"/>
    </location>
</feature>
<accession>A0A9P3FJM2</accession>
<feature type="region of interest" description="Disordered" evidence="1">
    <location>
        <begin position="274"/>
        <end position="311"/>
    </location>
</feature>
<sequence>MFKALLLATVAGAGAANIPLEERGNSPPSYQCSSVNKKCSQAKQVSSVSAYCSSYLKVPKTATKTVTKCQTTTAYSTTYTKTVTKPATTTATTTITGCAYPSRIPAREPAEGGTRKRDAEPDLDKRYGYPVQKPSCLSSHKKSHEITSACKCLSLKPKATQTTTVTTTKIVSRPYKTESTVYDQPTTKTVYEIPPNPTFAVARADDPYEFLQNPEEGGIDKRSESGLGARGKETGSGLPFFAAPGAGTLDDAILFQLDNPGGLRGEIRIVDSRTGASRTGQGLGVNNNPQGQAPGDNLVQYTPASTPASPSLTPISCSISQNAADGTCPINCEIPELAGDDANQQYEGSSFWFLGPAGTVSDQTYITYAVTEGPEPAEESANSPQEGERAESGGGNKRRWLDGVPTGHGGNPEV</sequence>
<feature type="compositionally biased region" description="Polar residues" evidence="1">
    <location>
        <begin position="274"/>
        <end position="291"/>
    </location>
</feature>
<comment type="caution">
    <text evidence="3">The sequence shown here is derived from an EMBL/GenBank/DDBJ whole genome shotgun (WGS) entry which is preliminary data.</text>
</comment>
<evidence type="ECO:0000256" key="1">
    <source>
        <dbReference type="SAM" id="MobiDB-lite"/>
    </source>
</evidence>
<keyword evidence="4" id="KW-1185">Reference proteome</keyword>
<evidence type="ECO:0000256" key="2">
    <source>
        <dbReference type="SAM" id="SignalP"/>
    </source>
</evidence>
<name>A0A9P3FJM2_9PEZI</name>
<gene>
    <name evidence="3" type="ORF">CKM354_000878700</name>
</gene>
<dbReference type="RefSeq" id="XP_044660116.1">
    <property type="nucleotide sequence ID" value="XM_044804181.1"/>
</dbReference>
<keyword evidence="2" id="KW-0732">Signal</keyword>
<dbReference type="Proteomes" id="UP000825890">
    <property type="component" value="Unassembled WGS sequence"/>
</dbReference>
<feature type="compositionally biased region" description="Low complexity" evidence="1">
    <location>
        <begin position="302"/>
        <end position="311"/>
    </location>
</feature>
<dbReference type="OrthoDB" id="3647772at2759"/>
<organism evidence="3 4">
    <name type="scientific">Cercospora kikuchii</name>
    <dbReference type="NCBI Taxonomy" id="84275"/>
    <lineage>
        <taxon>Eukaryota</taxon>
        <taxon>Fungi</taxon>
        <taxon>Dikarya</taxon>
        <taxon>Ascomycota</taxon>
        <taxon>Pezizomycotina</taxon>
        <taxon>Dothideomycetes</taxon>
        <taxon>Dothideomycetidae</taxon>
        <taxon>Mycosphaerellales</taxon>
        <taxon>Mycosphaerellaceae</taxon>
        <taxon>Cercospora</taxon>
    </lineage>
</organism>
<dbReference type="EMBL" id="BOLY01000005">
    <property type="protein sequence ID" value="GIZ45629.1"/>
    <property type="molecule type" value="Genomic_DNA"/>
</dbReference>